<evidence type="ECO:0000256" key="2">
    <source>
        <dbReference type="ARBA" id="ARBA00005771"/>
    </source>
</evidence>
<keyword evidence="9" id="KW-1185">Reference proteome</keyword>
<dbReference type="EC" id="2.8.2.-" evidence="6"/>
<dbReference type="OrthoDB" id="205623at2759"/>
<keyword evidence="3" id="KW-0963">Cytoplasm</keyword>
<dbReference type="RefSeq" id="XP_030297021.1">
    <property type="nucleotide sequence ID" value="XM_030441161.1"/>
</dbReference>
<keyword evidence="5" id="KW-0128">Catecholamine metabolism</keyword>
<dbReference type="SUPFAM" id="SSF52540">
    <property type="entry name" value="P-loop containing nucleoside triphosphate hydrolases"/>
    <property type="match status" value="1"/>
</dbReference>
<dbReference type="GeneID" id="115596269"/>
<dbReference type="Pfam" id="PF00685">
    <property type="entry name" value="Sulfotransfer_1"/>
    <property type="match status" value="1"/>
</dbReference>
<dbReference type="GO" id="GO:0006584">
    <property type="term" value="P:catecholamine metabolic process"/>
    <property type="evidence" value="ECO:0007669"/>
    <property type="project" value="UniProtKB-KW"/>
</dbReference>
<dbReference type="GO" id="GO:0006805">
    <property type="term" value="P:xenobiotic metabolic process"/>
    <property type="evidence" value="ECO:0007669"/>
    <property type="project" value="UniProtKB-ARBA"/>
</dbReference>
<dbReference type="GO" id="GO:0005737">
    <property type="term" value="C:cytoplasm"/>
    <property type="evidence" value="ECO:0007669"/>
    <property type="project" value="UniProtKB-SubCell"/>
</dbReference>
<dbReference type="Proteomes" id="UP000472265">
    <property type="component" value="Chromosome 15"/>
</dbReference>
<dbReference type="GO" id="GO:0008146">
    <property type="term" value="F:sulfotransferase activity"/>
    <property type="evidence" value="ECO:0007669"/>
    <property type="project" value="InterPro"/>
</dbReference>
<dbReference type="GeneTree" id="ENSGT00940000156772"/>
<dbReference type="RefSeq" id="XP_030297020.1">
    <property type="nucleotide sequence ID" value="XM_030441160.1"/>
</dbReference>
<feature type="domain" description="Sulfotransferase" evidence="7">
    <location>
        <begin position="40"/>
        <end position="281"/>
    </location>
</feature>
<reference evidence="8" key="1">
    <citation type="submission" date="2021-04" db="EMBL/GenBank/DDBJ databases">
        <authorList>
            <consortium name="Wellcome Sanger Institute Data Sharing"/>
        </authorList>
    </citation>
    <scope>NUCLEOTIDE SEQUENCE [LARGE SCALE GENOMIC DNA]</scope>
</reference>
<dbReference type="OMA" id="PIWDHAL"/>
<organism evidence="8 9">
    <name type="scientific">Sparus aurata</name>
    <name type="common">Gilthead sea bream</name>
    <dbReference type="NCBI Taxonomy" id="8175"/>
    <lineage>
        <taxon>Eukaryota</taxon>
        <taxon>Metazoa</taxon>
        <taxon>Chordata</taxon>
        <taxon>Craniata</taxon>
        <taxon>Vertebrata</taxon>
        <taxon>Euteleostomi</taxon>
        <taxon>Actinopterygii</taxon>
        <taxon>Neopterygii</taxon>
        <taxon>Teleostei</taxon>
        <taxon>Neoteleostei</taxon>
        <taxon>Acanthomorphata</taxon>
        <taxon>Eupercaria</taxon>
        <taxon>Spariformes</taxon>
        <taxon>Sparidae</taxon>
        <taxon>Sparus</taxon>
    </lineage>
</organism>
<evidence type="ECO:0000313" key="8">
    <source>
        <dbReference type="Ensembl" id="ENSSAUP00010065812.1"/>
    </source>
</evidence>
<dbReference type="Gene3D" id="3.40.50.300">
    <property type="entry name" value="P-loop containing nucleotide triphosphate hydrolases"/>
    <property type="match status" value="1"/>
</dbReference>
<protein>
    <recommendedName>
        <fullName evidence="6">Sulfotransferase</fullName>
        <ecNumber evidence="6">2.8.2.-</ecNumber>
    </recommendedName>
</protein>
<comment type="similarity">
    <text evidence="2 6">Belongs to the sulfotransferase 1 family.</text>
</comment>
<proteinExistence type="inferred from homology"/>
<evidence type="ECO:0000256" key="1">
    <source>
        <dbReference type="ARBA" id="ARBA00004496"/>
    </source>
</evidence>
<dbReference type="InterPro" id="IPR000863">
    <property type="entry name" value="Sulfotransferase_dom"/>
</dbReference>
<evidence type="ECO:0000256" key="6">
    <source>
        <dbReference type="RuleBase" id="RU361155"/>
    </source>
</evidence>
<keyword evidence="4 6" id="KW-0808">Transferase</keyword>
<dbReference type="Ensembl" id="ENSSAUT00010068930.1">
    <property type="protein sequence ID" value="ENSSAUP00010065812.1"/>
    <property type="gene ID" value="ENSSAUG00010026306.1"/>
</dbReference>
<accession>A0A671YQA9</accession>
<reference evidence="8" key="3">
    <citation type="submission" date="2025-09" db="UniProtKB">
        <authorList>
            <consortium name="Ensembl"/>
        </authorList>
    </citation>
    <scope>IDENTIFICATION</scope>
</reference>
<evidence type="ECO:0000256" key="4">
    <source>
        <dbReference type="ARBA" id="ARBA00022679"/>
    </source>
</evidence>
<reference evidence="8" key="2">
    <citation type="submission" date="2025-08" db="UniProtKB">
        <authorList>
            <consortium name="Ensembl"/>
        </authorList>
    </citation>
    <scope>IDENTIFICATION</scope>
</reference>
<evidence type="ECO:0000259" key="7">
    <source>
        <dbReference type="Pfam" id="PF00685"/>
    </source>
</evidence>
<sequence>MDSLEYVTPYLFRHRGRNFLTKDIMRPKDLDALLHVEIRPTDIFLITYPKSGTVWMQQILVQIMEAALPGWGGDATNRVKVPWLEERTADNPFRERPDPRIFGSHLPPDMLPVQVKDKRIKVVYVWRNPKDVLVSLYHFAQSWVLLETPESFEGFYQQFLDGDVYMGSWFDHVREYCAAQEELDVHFVQFEEMLKDLRGEVVKLCAFLGKDLTDEAIDRVVEMSTFKNMKTDPKANYKDLVEVHRYKTETMRKGKAGDWKNLFTVAQNEHFDKVFKDRMSHLPLSFIWEIKESPPLRELTST</sequence>
<dbReference type="InterPro" id="IPR027417">
    <property type="entry name" value="P-loop_NTPase"/>
</dbReference>
<gene>
    <name evidence="8" type="primary">LOC115596269</name>
</gene>
<evidence type="ECO:0000256" key="3">
    <source>
        <dbReference type="ARBA" id="ARBA00022490"/>
    </source>
</evidence>
<dbReference type="FunFam" id="3.40.50.300:FF:000433">
    <property type="entry name" value="Estrogen sulfotransferase"/>
    <property type="match status" value="1"/>
</dbReference>
<evidence type="ECO:0000313" key="9">
    <source>
        <dbReference type="Proteomes" id="UP000472265"/>
    </source>
</evidence>
<dbReference type="PANTHER" id="PTHR11783">
    <property type="entry name" value="SULFOTRANSFERASE SULT"/>
    <property type="match status" value="1"/>
</dbReference>
<name>A0A671YQA9_SPAAU</name>
<evidence type="ECO:0000256" key="5">
    <source>
        <dbReference type="ARBA" id="ARBA00022939"/>
    </source>
</evidence>
<dbReference type="AlphaFoldDB" id="A0A671YQA9"/>
<comment type="subcellular location">
    <subcellularLocation>
        <location evidence="1">Cytoplasm</location>
    </subcellularLocation>
</comment>
<dbReference type="InParanoid" id="A0A671YQA9"/>